<dbReference type="Proteomes" id="UP000273001">
    <property type="component" value="Chromosome"/>
</dbReference>
<evidence type="ECO:0000313" key="2">
    <source>
        <dbReference type="EMBL" id="AYD90329.1"/>
    </source>
</evidence>
<name>A0ABN5PPU5_9ACTO</name>
<gene>
    <name evidence="2" type="ORF">D5R93_10530</name>
</gene>
<dbReference type="InterPro" id="IPR041223">
    <property type="entry name" value="ApeA_NTD"/>
</dbReference>
<protein>
    <recommendedName>
        <fullName evidence="1">ApeA N-terminal domain-containing protein</fullName>
    </recommendedName>
</protein>
<keyword evidence="3" id="KW-1185">Reference proteome</keyword>
<dbReference type="Pfam" id="PF18862">
    <property type="entry name" value="ApeA_NTD1"/>
    <property type="match status" value="1"/>
</dbReference>
<evidence type="ECO:0000313" key="3">
    <source>
        <dbReference type="Proteomes" id="UP000273001"/>
    </source>
</evidence>
<reference evidence="2 3" key="1">
    <citation type="submission" date="2018-09" db="EMBL/GenBank/DDBJ databases">
        <authorList>
            <person name="Li J."/>
        </authorList>
    </citation>
    <scope>NUCLEOTIDE SEQUENCE [LARGE SCALE GENOMIC DNA]</scope>
    <source>
        <strain evidence="2 3">2129</strain>
    </source>
</reference>
<sequence length="240" mass="27475">MRTTSSAYRNWVGRSSIEIFCESDSSGRLQSATLSLKQTDSIKISDRLNMSACHDWRAAPVLDGYDVRESLSFQSLVKEPRKRRDHLEAHVGALDLVSIAAWKNFTFQEVHANRKENKINTPEGEQWTEVFSHLLPRDDLSNCRRRFLFSCNDMTPGGIDEWFRLRQEYGRALGYLFRALRSERTWPPQSAIMSSTPLEQVGYLIEDNDNGGSHLNDRGQLKFKDALGVILDNMEALPFS</sequence>
<feature type="domain" description="ApeA N-terminal" evidence="1">
    <location>
        <begin position="6"/>
        <end position="153"/>
    </location>
</feature>
<dbReference type="EMBL" id="CP032514">
    <property type="protein sequence ID" value="AYD90329.1"/>
    <property type="molecule type" value="Genomic_DNA"/>
</dbReference>
<evidence type="ECO:0000259" key="1">
    <source>
        <dbReference type="Pfam" id="PF18862"/>
    </source>
</evidence>
<proteinExistence type="predicted"/>
<accession>A0ABN5PPU5</accession>
<organism evidence="2 3">
    <name type="scientific">Actinomyces lilanjuaniae</name>
    <dbReference type="NCBI Taxonomy" id="2321394"/>
    <lineage>
        <taxon>Bacteria</taxon>
        <taxon>Bacillati</taxon>
        <taxon>Actinomycetota</taxon>
        <taxon>Actinomycetes</taxon>
        <taxon>Actinomycetales</taxon>
        <taxon>Actinomycetaceae</taxon>
        <taxon>Actinomyces</taxon>
    </lineage>
</organism>